<accession>F4LL43</accession>
<evidence type="ECO:0000256" key="4">
    <source>
        <dbReference type="ARBA" id="ARBA00022801"/>
    </source>
</evidence>
<dbReference type="InterPro" id="IPR017853">
    <property type="entry name" value="GH"/>
</dbReference>
<feature type="domain" description="Glycoside hydrolase family 3 N-terminal" evidence="7">
    <location>
        <begin position="92"/>
        <end position="404"/>
    </location>
</feature>
<dbReference type="EMBL" id="CP002696">
    <property type="protein sequence ID" value="AEE17617.1"/>
    <property type="molecule type" value="Genomic_DNA"/>
</dbReference>
<dbReference type="OrthoDB" id="9805821at2"/>
<keyword evidence="4 8" id="KW-0378">Hydrolase</keyword>
<dbReference type="InterPro" id="IPR050226">
    <property type="entry name" value="NagZ_Beta-hexosaminidase"/>
</dbReference>
<keyword evidence="5" id="KW-0326">Glycosidase</keyword>
<dbReference type="EC" id="3.2.1.52" evidence="3"/>
<evidence type="ECO:0000256" key="2">
    <source>
        <dbReference type="ARBA" id="ARBA00005336"/>
    </source>
</evidence>
<evidence type="ECO:0000256" key="3">
    <source>
        <dbReference type="ARBA" id="ARBA00012663"/>
    </source>
</evidence>
<dbReference type="RefSeq" id="WP_013759319.1">
    <property type="nucleotide sequence ID" value="NC_015500.1"/>
</dbReference>
<keyword evidence="9" id="KW-1185">Reference proteome</keyword>
<comment type="catalytic activity">
    <reaction evidence="1">
        <text>Hydrolysis of terminal non-reducing N-acetyl-D-hexosamine residues in N-acetyl-beta-D-hexosaminides.</text>
        <dbReference type="EC" id="3.2.1.52"/>
    </reaction>
</comment>
<evidence type="ECO:0000313" key="9">
    <source>
        <dbReference type="Proteomes" id="UP000006546"/>
    </source>
</evidence>
<comment type="similarity">
    <text evidence="2">Belongs to the glycosyl hydrolase 3 family.</text>
</comment>
<dbReference type="STRING" id="906968.Trebr_2205"/>
<dbReference type="HOGENOM" id="CLU_008392_5_3_12"/>
<evidence type="ECO:0000256" key="5">
    <source>
        <dbReference type="ARBA" id="ARBA00023295"/>
    </source>
</evidence>
<dbReference type="Gene3D" id="3.20.20.300">
    <property type="entry name" value="Glycoside hydrolase, family 3, N-terminal domain"/>
    <property type="match status" value="1"/>
</dbReference>
<evidence type="ECO:0000256" key="6">
    <source>
        <dbReference type="SAM" id="SignalP"/>
    </source>
</evidence>
<dbReference type="Gene3D" id="3.40.50.1700">
    <property type="entry name" value="Glycoside hydrolase family 3 C-terminal domain"/>
    <property type="match status" value="1"/>
</dbReference>
<dbReference type="GO" id="GO:0004563">
    <property type="term" value="F:beta-N-acetylhexosaminidase activity"/>
    <property type="evidence" value="ECO:0007669"/>
    <property type="project" value="UniProtKB-EC"/>
</dbReference>
<dbReference type="Pfam" id="PF00933">
    <property type="entry name" value="Glyco_hydro_3"/>
    <property type="match status" value="1"/>
</dbReference>
<dbReference type="InterPro" id="IPR036881">
    <property type="entry name" value="Glyco_hydro_3_C_sf"/>
</dbReference>
<dbReference type="KEGG" id="tbe:Trebr_2205"/>
<dbReference type="InterPro" id="IPR001764">
    <property type="entry name" value="Glyco_hydro_3_N"/>
</dbReference>
<protein>
    <recommendedName>
        <fullName evidence="3">beta-N-acetylhexosaminidase</fullName>
        <ecNumber evidence="3">3.2.1.52</ecNumber>
    </recommendedName>
</protein>
<feature type="chain" id="PRO_5003317765" description="beta-N-acetylhexosaminidase" evidence="6">
    <location>
        <begin position="40"/>
        <end position="592"/>
    </location>
</feature>
<dbReference type="AlphaFoldDB" id="F4LL43"/>
<dbReference type="GO" id="GO:0005975">
    <property type="term" value="P:carbohydrate metabolic process"/>
    <property type="evidence" value="ECO:0007669"/>
    <property type="project" value="InterPro"/>
</dbReference>
<evidence type="ECO:0000259" key="7">
    <source>
        <dbReference type="Pfam" id="PF00933"/>
    </source>
</evidence>
<dbReference type="eggNOG" id="COG1472">
    <property type="taxonomic scope" value="Bacteria"/>
</dbReference>
<feature type="signal peptide" evidence="6">
    <location>
        <begin position="1"/>
        <end position="39"/>
    </location>
</feature>
<dbReference type="GO" id="GO:0009254">
    <property type="term" value="P:peptidoglycan turnover"/>
    <property type="evidence" value="ECO:0007669"/>
    <property type="project" value="TreeGrafter"/>
</dbReference>
<evidence type="ECO:0000256" key="1">
    <source>
        <dbReference type="ARBA" id="ARBA00001231"/>
    </source>
</evidence>
<sequence length="592" mass="63718">MAKLQIVRGRAGRGRFLGSAARTAAAVFLSVCFSFFAGAQAPSAQSAAAPIEAALPERITFWSDYPADVLADTLVSRMSDEELLAQIFMFGWAGQEPSELLNRWVVERGLGSVKVFGWNTDNTTLVAESVVSLQQKSQQRRFQIPLFVATDQEGGWIRHVKGETSDTPGNLAIGASGYAADAWFSGYYISRELRALGINMNFAPTVDLYTNHDSSVIGPRSFGEDGDSVGVLGAAFTAGSLAAGVIPTAKHFPGHGDTGVDSHGNLPVISIDLDTLLNRELVPFKYLIAEKIPAIMSGHLSFPQIVPNGEPASLSKVFLTDILRTKLGYEGLIITDDMMMNGATMYAGNLSSAFRMAIEAGNDIIISSTTAQLNEALWRSNLELMKTSAAFKARVADAARRVIHAKLVYFKSGTAVPLYPDVSKIAESIPDPDGADFFLSQACRSISVFKGGSVPYAPAAGERILLAGQKQFPSFFSEAKLRYPDAKFVQFNYAMGPNETEWMSDYLAGFAKDFDTVIICVADAASAAVAERLRQLDVKTIVISVLAPFPAMKCDWADTVLLAYSYSPYSFAAVFGLLAGEFSARGTLPLSP</sequence>
<dbReference type="SUPFAM" id="SSF51445">
    <property type="entry name" value="(Trans)glycosidases"/>
    <property type="match status" value="1"/>
</dbReference>
<organism evidence="8 9">
    <name type="scientific">Treponema brennaborense (strain DSM 12168 / CIP 105900 / DD5/3)</name>
    <dbReference type="NCBI Taxonomy" id="906968"/>
    <lineage>
        <taxon>Bacteria</taxon>
        <taxon>Pseudomonadati</taxon>
        <taxon>Spirochaetota</taxon>
        <taxon>Spirochaetia</taxon>
        <taxon>Spirochaetales</taxon>
        <taxon>Treponemataceae</taxon>
        <taxon>Treponema</taxon>
    </lineage>
</organism>
<name>F4LL43_TREBD</name>
<proteinExistence type="inferred from homology"/>
<gene>
    <name evidence="8" type="ordered locus">Trebr_2205</name>
</gene>
<reference evidence="9" key="1">
    <citation type="submission" date="2011-04" db="EMBL/GenBank/DDBJ databases">
        <title>The complete genome of Treponema brennaborense DSM 12168.</title>
        <authorList>
            <person name="Lucas S."/>
            <person name="Han J."/>
            <person name="Lapidus A."/>
            <person name="Bruce D."/>
            <person name="Goodwin L."/>
            <person name="Pitluck S."/>
            <person name="Peters L."/>
            <person name="Kyrpides N."/>
            <person name="Mavromatis K."/>
            <person name="Ivanova N."/>
            <person name="Mikhailova N."/>
            <person name="Pagani I."/>
            <person name="Teshima H."/>
            <person name="Detter J.C."/>
            <person name="Tapia R."/>
            <person name="Han C."/>
            <person name="Land M."/>
            <person name="Hauser L."/>
            <person name="Markowitz V."/>
            <person name="Cheng J.-F."/>
            <person name="Hugenholtz P."/>
            <person name="Woyke T."/>
            <person name="Wu D."/>
            <person name="Gronow S."/>
            <person name="Wellnitz S."/>
            <person name="Brambilla E."/>
            <person name="Klenk H.-P."/>
            <person name="Eisen J.A."/>
        </authorList>
    </citation>
    <scope>NUCLEOTIDE SEQUENCE [LARGE SCALE GENOMIC DNA]</scope>
    <source>
        <strain evidence="9">DSM 12168 / CIP 105900 / DD5/3</strain>
    </source>
</reference>
<dbReference type="PANTHER" id="PTHR30480">
    <property type="entry name" value="BETA-HEXOSAMINIDASE-RELATED"/>
    <property type="match status" value="1"/>
</dbReference>
<evidence type="ECO:0000313" key="8">
    <source>
        <dbReference type="EMBL" id="AEE17617.1"/>
    </source>
</evidence>
<dbReference type="Proteomes" id="UP000006546">
    <property type="component" value="Chromosome"/>
</dbReference>
<keyword evidence="6" id="KW-0732">Signal</keyword>
<dbReference type="InterPro" id="IPR036962">
    <property type="entry name" value="Glyco_hydro_3_N_sf"/>
</dbReference>
<dbReference type="PANTHER" id="PTHR30480:SF13">
    <property type="entry name" value="BETA-HEXOSAMINIDASE"/>
    <property type="match status" value="1"/>
</dbReference>